<name>A0A1F5X2T0_9BACT</name>
<dbReference type="Gene3D" id="1.20.1440.60">
    <property type="entry name" value="23S rRNA-intervening sequence"/>
    <property type="match status" value="1"/>
</dbReference>
<dbReference type="CDD" id="cd16377">
    <property type="entry name" value="23S_rRNA_IVP_like"/>
    <property type="match status" value="1"/>
</dbReference>
<dbReference type="EMBL" id="MFIE01000028">
    <property type="protein sequence ID" value="OGF82199.1"/>
    <property type="molecule type" value="Genomic_DNA"/>
</dbReference>
<dbReference type="InterPro" id="IPR036583">
    <property type="entry name" value="23S_rRNA_IVS_sf"/>
</dbReference>
<sequence>MIRSYEDLDVYRRSYRLALEINELCKKLPRSELHGLSSQLRRASRSVPSNIAEGFGRKVHPKEFQNFLLIALGSNDEVIFNIKFMKDASYYKFEEELAKNLFSK</sequence>
<dbReference type="SUPFAM" id="SSF158446">
    <property type="entry name" value="IVS-encoded protein-like"/>
    <property type="match status" value="1"/>
</dbReference>
<dbReference type="PANTHER" id="PTHR38471">
    <property type="entry name" value="FOUR HELIX BUNDLE PROTEIN"/>
    <property type="match status" value="1"/>
</dbReference>
<dbReference type="NCBIfam" id="TIGR02436">
    <property type="entry name" value="four helix bundle protein"/>
    <property type="match status" value="1"/>
</dbReference>
<dbReference type="AlphaFoldDB" id="A0A1F5X2T0"/>
<accession>A0A1F5X2T0</accession>
<evidence type="ECO:0000313" key="2">
    <source>
        <dbReference type="Proteomes" id="UP000178684"/>
    </source>
</evidence>
<dbReference type="InterPro" id="IPR012657">
    <property type="entry name" value="23S_rRNA-intervening_sequence"/>
</dbReference>
<evidence type="ECO:0000313" key="1">
    <source>
        <dbReference type="EMBL" id="OGF82199.1"/>
    </source>
</evidence>
<dbReference type="Proteomes" id="UP000178684">
    <property type="component" value="Unassembled WGS sequence"/>
</dbReference>
<organism evidence="1 2">
    <name type="scientific">Candidatus Giovannonibacteria bacterium RIFCSPLOWO2_01_FULL_46_13</name>
    <dbReference type="NCBI Taxonomy" id="1798352"/>
    <lineage>
        <taxon>Bacteria</taxon>
        <taxon>Candidatus Giovannoniibacteriota</taxon>
    </lineage>
</organism>
<evidence type="ECO:0008006" key="3">
    <source>
        <dbReference type="Google" id="ProtNLM"/>
    </source>
</evidence>
<gene>
    <name evidence="1" type="ORF">A3B18_04110</name>
</gene>
<proteinExistence type="predicted"/>
<dbReference type="PANTHER" id="PTHR38471:SF2">
    <property type="entry name" value="FOUR HELIX BUNDLE PROTEIN"/>
    <property type="match status" value="1"/>
</dbReference>
<reference evidence="1 2" key="1">
    <citation type="journal article" date="2016" name="Nat. Commun.">
        <title>Thousands of microbial genomes shed light on interconnected biogeochemical processes in an aquifer system.</title>
        <authorList>
            <person name="Anantharaman K."/>
            <person name="Brown C.T."/>
            <person name="Hug L.A."/>
            <person name="Sharon I."/>
            <person name="Castelle C.J."/>
            <person name="Probst A.J."/>
            <person name="Thomas B.C."/>
            <person name="Singh A."/>
            <person name="Wilkins M.J."/>
            <person name="Karaoz U."/>
            <person name="Brodie E.L."/>
            <person name="Williams K.H."/>
            <person name="Hubbard S.S."/>
            <person name="Banfield J.F."/>
        </authorList>
    </citation>
    <scope>NUCLEOTIDE SEQUENCE [LARGE SCALE GENOMIC DNA]</scope>
</reference>
<protein>
    <recommendedName>
        <fullName evidence="3">Four helix bundle protein</fullName>
    </recommendedName>
</protein>
<dbReference type="Pfam" id="PF05635">
    <property type="entry name" value="23S_rRNA_IVP"/>
    <property type="match status" value="1"/>
</dbReference>
<comment type="caution">
    <text evidence="1">The sequence shown here is derived from an EMBL/GenBank/DDBJ whole genome shotgun (WGS) entry which is preliminary data.</text>
</comment>